<proteinExistence type="predicted"/>
<evidence type="ECO:0000313" key="2">
    <source>
        <dbReference type="Proteomes" id="UP000601435"/>
    </source>
</evidence>
<gene>
    <name evidence="1" type="ORF">SNEC2469_LOCUS16339</name>
</gene>
<reference evidence="1" key="1">
    <citation type="submission" date="2021-02" db="EMBL/GenBank/DDBJ databases">
        <authorList>
            <person name="Dougan E. K."/>
            <person name="Rhodes N."/>
            <person name="Thang M."/>
            <person name="Chan C."/>
        </authorList>
    </citation>
    <scope>NUCLEOTIDE SEQUENCE</scope>
</reference>
<dbReference type="Proteomes" id="UP000601435">
    <property type="component" value="Unassembled WGS sequence"/>
</dbReference>
<organism evidence="1 2">
    <name type="scientific">Symbiodinium necroappetens</name>
    <dbReference type="NCBI Taxonomy" id="1628268"/>
    <lineage>
        <taxon>Eukaryota</taxon>
        <taxon>Sar</taxon>
        <taxon>Alveolata</taxon>
        <taxon>Dinophyceae</taxon>
        <taxon>Suessiales</taxon>
        <taxon>Symbiodiniaceae</taxon>
        <taxon>Symbiodinium</taxon>
    </lineage>
</organism>
<name>A0A812UFE7_9DINO</name>
<protein>
    <submittedName>
        <fullName evidence="1">Uncharacterized protein</fullName>
    </submittedName>
</protein>
<keyword evidence="2" id="KW-1185">Reference proteome</keyword>
<feature type="non-terminal residue" evidence="1">
    <location>
        <position position="255"/>
    </location>
</feature>
<comment type="caution">
    <text evidence="1">The sequence shown here is derived from an EMBL/GenBank/DDBJ whole genome shotgun (WGS) entry which is preliminary data.</text>
</comment>
<dbReference type="OrthoDB" id="442714at2759"/>
<evidence type="ECO:0000313" key="1">
    <source>
        <dbReference type="EMBL" id="CAE7564380.1"/>
    </source>
</evidence>
<dbReference type="AlphaFoldDB" id="A0A812UFE7"/>
<sequence length="255" mass="29223">AQHPAFGLEADAEGRAGEETALRRFWGFRGLGPALGELEAEVSDDSTSEALEIPSRRPLTVFSVPAPAPEPPSPPPGWQPAATEAVFAPSFLFDAREPLKSLAPKLRKVRVDDIEFTQDTCADHFSDGRRCDDTLKQLLRGEIRLDAEWLTLDVVKTSSGVLASFNNRRLRMLKTYQKFVQQQRPGDDTVTVEVRCRVRTMEADFESVLEQLYKLQHKETFQQQKELFRNVLFHRDSEYRGEIHVRCRNNKRRRR</sequence>
<dbReference type="EMBL" id="CAJNJA010026772">
    <property type="protein sequence ID" value="CAE7564380.1"/>
    <property type="molecule type" value="Genomic_DNA"/>
</dbReference>
<accession>A0A812UFE7</accession>